<dbReference type="PRINTS" id="PR00086">
    <property type="entry name" value="LLDHDRGNASE"/>
</dbReference>
<dbReference type="PANTHER" id="PTHR43128:SF16">
    <property type="entry name" value="L-LACTATE DEHYDROGENASE"/>
    <property type="match status" value="1"/>
</dbReference>
<dbReference type="InterPro" id="IPR011304">
    <property type="entry name" value="L-lactate_DH"/>
</dbReference>
<comment type="function">
    <text evidence="7">Catalyzes the conversion of lactate to pyruvate.</text>
</comment>
<feature type="binding site" evidence="7">
    <location>
        <position position="92"/>
    </location>
    <ligand>
        <name>substrate</name>
    </ligand>
</feature>
<evidence type="ECO:0000256" key="3">
    <source>
        <dbReference type="ARBA" id="ARBA00012967"/>
    </source>
</evidence>
<dbReference type="Pfam" id="PF00056">
    <property type="entry name" value="Ldh_1_N"/>
    <property type="match status" value="1"/>
</dbReference>
<dbReference type="PROSITE" id="PS00064">
    <property type="entry name" value="L_LDH"/>
    <property type="match status" value="1"/>
</dbReference>
<feature type="binding site" evidence="7">
    <location>
        <begin position="124"/>
        <end position="127"/>
    </location>
    <ligand>
        <name>substrate</name>
    </ligand>
</feature>
<keyword evidence="7" id="KW-0963">Cytoplasm</keyword>
<name>A0A151A493_9STAP</name>
<feature type="binding site" evidence="7">
    <location>
        <position position="69"/>
    </location>
    <ligand>
        <name>NAD(+)</name>
        <dbReference type="ChEBI" id="CHEBI:57540"/>
    </ligand>
</feature>
<dbReference type="InterPro" id="IPR001236">
    <property type="entry name" value="Lactate/malate_DH_N"/>
</dbReference>
<dbReference type="Gene3D" id="3.40.50.720">
    <property type="entry name" value="NAD(P)-binding Rossmann-like Domain"/>
    <property type="match status" value="1"/>
</dbReference>
<accession>A0A151A493</accession>
<comment type="caution">
    <text evidence="12">The sequence shown here is derived from an EMBL/GenBank/DDBJ whole genome shotgun (WGS) entry which is preliminary data.</text>
</comment>
<evidence type="ECO:0000256" key="1">
    <source>
        <dbReference type="ARBA" id="ARBA00004843"/>
    </source>
</evidence>
<feature type="domain" description="Lactate/malate dehydrogenase C-terminal" evidence="11">
    <location>
        <begin position="149"/>
        <end position="312"/>
    </location>
</feature>
<reference evidence="12 13" key="1">
    <citation type="submission" date="2016-02" db="EMBL/GenBank/DDBJ databases">
        <title>Draft genome sequence of hydrocarbon degrading Staphylococcus saprophyticus Strain CNV2, isolated from crude-oil contaminated soil from Noonmati Oil Refinery, Guwahati, Assam, India.</title>
        <authorList>
            <person name="Mukherjee A."/>
            <person name="Chettri B."/>
            <person name="Langpoklakpam J."/>
            <person name="Singh A.K."/>
            <person name="Chattopadhyay D.J."/>
        </authorList>
    </citation>
    <scope>NUCLEOTIDE SEQUENCE [LARGE SCALE GENOMIC DNA]</scope>
    <source>
        <strain evidence="12 13">CNV2</strain>
    </source>
</reference>
<dbReference type="AlphaFoldDB" id="A0A151A493"/>
<dbReference type="SUPFAM" id="SSF56327">
    <property type="entry name" value="LDH C-terminal domain-like"/>
    <property type="match status" value="1"/>
</dbReference>
<sequence>MEYTKSNKVVLIGDGAVGSSYAYTLVTQGIVDELAIIDVNKERVAGDVKDLAYASALCAKNAHLKVGTYEDCADADIIVITAGVNQQPHETRLDLVTKNTEIYKEIIANIMAYKFSGIFIIATNPVDIMAYVTKKLSGFPKEKVIGSGTVLDSARFKHELALLTKISPANIDAQIIGEHGDSELAVWSNVQIAGQSLNNFRTQYTISENDLNQAFINTKEAAYHIISAKGATCYGIAMALTEITVAILSNQNKVLTVSSYLENNYGYNDVYIGVPTLINRNGAMKVYEVVLNTKEKEQFKDSILILKDTQKKLRNYFIA</sequence>
<dbReference type="PANTHER" id="PTHR43128">
    <property type="entry name" value="L-2-HYDROXYCARBOXYLATE DEHYDROGENASE (NAD(P)(+))"/>
    <property type="match status" value="1"/>
</dbReference>
<comment type="subunit">
    <text evidence="7">Homotetramer.</text>
</comment>
<dbReference type="GO" id="GO:0005737">
    <property type="term" value="C:cytoplasm"/>
    <property type="evidence" value="ECO:0007669"/>
    <property type="project" value="UniProtKB-SubCell"/>
</dbReference>
<evidence type="ECO:0000259" key="10">
    <source>
        <dbReference type="Pfam" id="PF00056"/>
    </source>
</evidence>
<feature type="active site" description="Proton acceptor" evidence="7 8">
    <location>
        <position position="179"/>
    </location>
</feature>
<feature type="domain" description="Lactate/malate dehydrogenase N-terminal" evidence="10">
    <location>
        <begin position="8"/>
        <end position="146"/>
    </location>
</feature>
<feature type="binding site" evidence="7">
    <location>
        <position position="43"/>
    </location>
    <ligand>
        <name>NAD(+)</name>
        <dbReference type="ChEBI" id="CHEBI:57540"/>
    </ligand>
</feature>
<evidence type="ECO:0000256" key="4">
    <source>
        <dbReference type="ARBA" id="ARBA00023002"/>
    </source>
</evidence>
<evidence type="ECO:0000256" key="5">
    <source>
        <dbReference type="ARBA" id="ARBA00023027"/>
    </source>
</evidence>
<keyword evidence="5 7" id="KW-0520">NAD</keyword>
<gene>
    <name evidence="7" type="primary">ldh</name>
    <name evidence="12" type="ORF">A0131_05375</name>
</gene>
<dbReference type="NCBIfam" id="NF000824">
    <property type="entry name" value="PRK00066.1"/>
    <property type="match status" value="1"/>
</dbReference>
<feature type="binding site" evidence="7">
    <location>
        <position position="17"/>
    </location>
    <ligand>
        <name>NAD(+)</name>
        <dbReference type="ChEBI" id="CHEBI:57540"/>
    </ligand>
</feature>
<evidence type="ECO:0000259" key="11">
    <source>
        <dbReference type="Pfam" id="PF02866"/>
    </source>
</evidence>
<feature type="binding site" evidence="9">
    <location>
        <begin position="13"/>
        <end position="18"/>
    </location>
    <ligand>
        <name>NAD(+)</name>
        <dbReference type="ChEBI" id="CHEBI:57540"/>
    </ligand>
</feature>
<dbReference type="Proteomes" id="UP000075418">
    <property type="component" value="Unassembled WGS sequence"/>
</dbReference>
<evidence type="ECO:0000256" key="2">
    <source>
        <dbReference type="ARBA" id="ARBA00006054"/>
    </source>
</evidence>
<dbReference type="UniPathway" id="UPA00554">
    <property type="reaction ID" value="UER00611"/>
</dbReference>
<feature type="binding site" evidence="7">
    <location>
        <begin position="152"/>
        <end position="155"/>
    </location>
    <ligand>
        <name>substrate</name>
    </ligand>
</feature>
<dbReference type="RefSeq" id="WP_061854394.1">
    <property type="nucleotide sequence ID" value="NZ_LUGM01000002.1"/>
</dbReference>
<feature type="binding site" evidence="7">
    <location>
        <begin position="122"/>
        <end position="124"/>
    </location>
    <ligand>
        <name>NAD(+)</name>
        <dbReference type="ChEBI" id="CHEBI:57540"/>
    </ligand>
</feature>
<dbReference type="NCBIfam" id="TIGR01771">
    <property type="entry name" value="L-LDH-NAD"/>
    <property type="match status" value="1"/>
</dbReference>
<keyword evidence="7" id="KW-0597">Phosphoprotein</keyword>
<dbReference type="GO" id="GO:0006089">
    <property type="term" value="P:lactate metabolic process"/>
    <property type="evidence" value="ECO:0007669"/>
    <property type="project" value="TreeGrafter"/>
</dbReference>
<feature type="binding site" evidence="7">
    <location>
        <position position="232"/>
    </location>
    <ligand>
        <name>substrate</name>
    </ligand>
</feature>
<dbReference type="InterPro" id="IPR018177">
    <property type="entry name" value="L-lactate_DH_AS"/>
</dbReference>
<dbReference type="EMBL" id="LUGM01000002">
    <property type="protein sequence ID" value="KYH14208.1"/>
    <property type="molecule type" value="Genomic_DNA"/>
</dbReference>
<comment type="caution">
    <text evidence="7">Lacks conserved residue(s) required for the propagation of feature annotation.</text>
</comment>
<feature type="modified residue" description="Phosphotyrosine" evidence="7">
    <location>
        <position position="223"/>
    </location>
</feature>
<evidence type="ECO:0000256" key="9">
    <source>
        <dbReference type="PIRSR" id="PIRSR000102-3"/>
    </source>
</evidence>
<dbReference type="InterPro" id="IPR015955">
    <property type="entry name" value="Lactate_DH/Glyco_Ohase_4_C"/>
</dbReference>
<dbReference type="EC" id="1.1.1.27" evidence="3 7"/>
<comment type="similarity">
    <text evidence="2 7">Belongs to the LDH/MDH superfamily. LDH family.</text>
</comment>
<keyword evidence="4 7" id="KW-0560">Oxidoreductase</keyword>
<feature type="binding site" evidence="9">
    <location>
        <position position="99"/>
    </location>
    <ligand>
        <name>NAD(+)</name>
        <dbReference type="ChEBI" id="CHEBI:57540"/>
    </ligand>
</feature>
<proteinExistence type="inferred from homology"/>
<dbReference type="InterPro" id="IPR036291">
    <property type="entry name" value="NAD(P)-bd_dom_sf"/>
</dbReference>
<feature type="binding site" evidence="7 9">
    <location>
        <position position="38"/>
    </location>
    <ligand>
        <name>NAD(+)</name>
        <dbReference type="ChEBI" id="CHEBI:57540"/>
    </ligand>
</feature>
<comment type="subcellular location">
    <subcellularLocation>
        <location evidence="7">Cytoplasm</location>
    </subcellularLocation>
</comment>
<dbReference type="SUPFAM" id="SSF51735">
    <property type="entry name" value="NAD(P)-binding Rossmann-fold domains"/>
    <property type="match status" value="1"/>
</dbReference>
<organism evidence="12 13">
    <name type="scientific">Staphylococcus kloosii</name>
    <dbReference type="NCBI Taxonomy" id="29384"/>
    <lineage>
        <taxon>Bacteria</taxon>
        <taxon>Bacillati</taxon>
        <taxon>Bacillota</taxon>
        <taxon>Bacilli</taxon>
        <taxon>Bacillales</taxon>
        <taxon>Staphylococcaceae</taxon>
        <taxon>Staphylococcus</taxon>
    </lineage>
</organism>
<dbReference type="Gene3D" id="3.90.110.10">
    <property type="entry name" value="Lactate dehydrogenase/glycoside hydrolase, family 4, C-terminal"/>
    <property type="match status" value="1"/>
</dbReference>
<evidence type="ECO:0000256" key="7">
    <source>
        <dbReference type="HAMAP-Rule" id="MF_00488"/>
    </source>
</evidence>
<dbReference type="FunFam" id="3.40.50.720:FF:000018">
    <property type="entry name" value="Malate dehydrogenase"/>
    <property type="match status" value="1"/>
</dbReference>
<evidence type="ECO:0000313" key="13">
    <source>
        <dbReference type="Proteomes" id="UP000075418"/>
    </source>
</evidence>
<evidence type="ECO:0000256" key="8">
    <source>
        <dbReference type="PIRSR" id="PIRSR000102-1"/>
    </source>
</evidence>
<dbReference type="PIRSF" id="PIRSF000102">
    <property type="entry name" value="Lac_mal_DH"/>
    <property type="match status" value="1"/>
</dbReference>
<feature type="binding site" evidence="7">
    <location>
        <position position="147"/>
    </location>
    <ligand>
        <name>NAD(+)</name>
        <dbReference type="ChEBI" id="CHEBI:57540"/>
    </ligand>
</feature>
<comment type="pathway">
    <text evidence="1 7">Fermentation; pyruvate fermentation to lactate; (S)-lactate from pyruvate: step 1/1.</text>
</comment>
<dbReference type="HAMAP" id="MF_00488">
    <property type="entry name" value="Lactate_dehydrog"/>
    <property type="match status" value="1"/>
</dbReference>
<evidence type="ECO:0000256" key="6">
    <source>
        <dbReference type="ARBA" id="ARBA00049258"/>
    </source>
</evidence>
<dbReference type="InterPro" id="IPR022383">
    <property type="entry name" value="Lactate/malate_DH_C"/>
</dbReference>
<dbReference type="CDD" id="cd05291">
    <property type="entry name" value="HicDH_like"/>
    <property type="match status" value="1"/>
</dbReference>
<comment type="catalytic activity">
    <reaction evidence="6 7">
        <text>(S)-lactate + NAD(+) = pyruvate + NADH + H(+)</text>
        <dbReference type="Rhea" id="RHEA:23444"/>
        <dbReference type="ChEBI" id="CHEBI:15361"/>
        <dbReference type="ChEBI" id="CHEBI:15378"/>
        <dbReference type="ChEBI" id="CHEBI:16651"/>
        <dbReference type="ChEBI" id="CHEBI:57540"/>
        <dbReference type="ChEBI" id="CHEBI:57945"/>
        <dbReference type="EC" id="1.1.1.27"/>
    </reaction>
</comment>
<feature type="binding site" evidence="7">
    <location>
        <position position="86"/>
    </location>
    <ligand>
        <name>substrate</name>
    </ligand>
</feature>
<dbReference type="GO" id="GO:0006096">
    <property type="term" value="P:glycolytic process"/>
    <property type="evidence" value="ECO:0007669"/>
    <property type="project" value="UniProtKB-UniRule"/>
</dbReference>
<evidence type="ECO:0000313" key="12">
    <source>
        <dbReference type="EMBL" id="KYH14208.1"/>
    </source>
</evidence>
<dbReference type="GO" id="GO:0004459">
    <property type="term" value="F:L-lactate dehydrogenase (NAD+) activity"/>
    <property type="evidence" value="ECO:0007669"/>
    <property type="project" value="UniProtKB-UniRule"/>
</dbReference>
<protein>
    <recommendedName>
        <fullName evidence="3 7">L-lactate dehydrogenase</fullName>
        <shortName evidence="7">L-LDH</shortName>
        <ecNumber evidence="3 7">1.1.1.27</ecNumber>
    </recommendedName>
</protein>
<feature type="binding site" evidence="7">
    <location>
        <begin position="83"/>
        <end position="84"/>
    </location>
    <ligand>
        <name>NAD(+)</name>
        <dbReference type="ChEBI" id="CHEBI:57540"/>
    </ligand>
</feature>
<dbReference type="Pfam" id="PF02866">
    <property type="entry name" value="Ldh_1_C"/>
    <property type="match status" value="1"/>
</dbReference>
<dbReference type="InterPro" id="IPR001557">
    <property type="entry name" value="L-lactate/malate_DH"/>
</dbReference>